<dbReference type="GO" id="GO:0005929">
    <property type="term" value="C:cilium"/>
    <property type="evidence" value="ECO:0007669"/>
    <property type="project" value="TreeGrafter"/>
</dbReference>
<name>A0A812M3A4_SYMPI</name>
<dbReference type="Gene3D" id="3.90.228.10">
    <property type="match status" value="1"/>
</dbReference>
<feature type="compositionally biased region" description="Basic and acidic residues" evidence="3">
    <location>
        <begin position="1019"/>
        <end position="1028"/>
    </location>
</feature>
<sequence>WQGANASFSVSPVSGVIPRGGSQGIEVTFTPPNSGQLIEGFLTLKVEDGNDHSLRCVGQAPEATLNFGVKRLDLGVLAVGLPADRSIPIVNGGKTVAVYHVDSVPDGVGISPMRGRVSPEGRAELIDVHVLLDRPMQLESAVTLNVRGGKPIRLPIMATAVNPNIEFIEDEIEFGQLTLGAQGVVPISLKNSSAVEGTLYVNLQPYPEFSLSLCEERPEAYDADYDATALQPISLQQYQLAIGGVTDNQAAPSATTMPKPGMMGGPPGATQMGPPQEDEDEEANSQVYKITVQPNYTLHMQLTYKPTDLGQHFFEFPVMAAGGGKSEGLRKVEPEAVQLKLWIHEEHPKAKHPFDDFPIEWRIDTEPLKKFMGVAQLHGVFTVDPPGGILHPAQDCLVRAAFMPNEPVEYKANMNVYISPPRDAGKNIDASLALPADESKPYLSLRMKGQGTVPKLTFDRREIVLPIVPLGIKSRCLFYIVNEGYESLDVKYRLPNDQIRIPLTINFPEGQQIGITKPKIPVEIFFQSNKPISFCAKIEFLDNESGSYVLPVSGTTENCILTCHHYLHNNTDFYTLEGEPVMLQEKEDNSNGEQGAAPSIKTGSVSHQSVAGYGNQDMSQADFLVRWLNGNILKNQLDHFPQDLVNSNGRHLYEMIEFLSGKMVPNKAAAPAPQRMDNTGSSFRGNDRGAKQKSREMQKILQLMQQFEVLLNFLKQHGALLASVRPEHFLSHENYLRYQQSLNVGITRRQVDKMFFPKSMEAWMTCILQTVKIFLLNRITSKAFKTLPGMTPEMDQAVGPPVGAEDLTAEQPEKKPSCPELQSALDTKFLADSNVYSMAECILLRWLNFHFWRANKGRFQPRKVCCFDGDLEDSIVLAVVIQSHELMEEISAKTRKSRVNMTKNIELTNPSKKAITYLVQLVGSSGNDFAVKEDTIKLEPRQTYSYPVEYCSRFSRSCWEEWGQHVKEGTYALSGSTEKLAVQAGIQWVNPSEASPQGNPFYCPPCGRFFNHDVHSLDKHLRDSHPESAQHPARKRKHEETLASVDQGVPTLHDSDRSFIQRVPDRTDGNRPARRNPFDLEIQSFDAADSCDTSDFQDEDVVWQFDASRHGESENWQPMTRGMNDALEKRWDMGWDANPALSDIFYVDGNGCSYLVDSHCMIQQNLTTGCARSIRRITGVLDAAKLVATAARVEQLLQEKAQLSAKVAELERAKSVLEASQTDHATQMMSQEAWRVGRQLHPKSCIQLNHGDAVFSSIQNALLEAWPSDHHGECMRWSQFSIIGLQQVCNTRIWKDYEFRKDQVRKELEGREDVPRVSSMLSPEVCKWAQLDAKINEVLVIHGTTSDKTGQIASFGFDERMAHYRGLYGQGVYFTDQSCKALQYSGAVNKSSGAVNKSQGPGKGYFIIARVILGHAKMATGPLKNSKVEPLVDPADPSKGRFHSVIAKPGIPTGIWQRRQVHREFVLFNGAQAYPEMVVHFKVS</sequence>
<keyword evidence="1" id="KW-0328">Glycosyltransferase</keyword>
<organism evidence="6 7">
    <name type="scientific">Symbiodinium pilosum</name>
    <name type="common">Dinoflagellate</name>
    <dbReference type="NCBI Taxonomy" id="2952"/>
    <lineage>
        <taxon>Eukaryota</taxon>
        <taxon>Sar</taxon>
        <taxon>Alveolata</taxon>
        <taxon>Dinophyceae</taxon>
        <taxon>Suessiales</taxon>
        <taxon>Symbiodiniaceae</taxon>
        <taxon>Symbiodinium</taxon>
    </lineage>
</organism>
<feature type="domain" description="WWE" evidence="4">
    <location>
        <begin position="1089"/>
        <end position="1176"/>
    </location>
</feature>
<dbReference type="PROSITE" id="PS51059">
    <property type="entry name" value="PARP_CATALYTIC"/>
    <property type="match status" value="1"/>
</dbReference>
<dbReference type="InterPro" id="IPR012317">
    <property type="entry name" value="Poly(ADP-ribose)pol_cat_dom"/>
</dbReference>
<evidence type="ECO:0000313" key="6">
    <source>
        <dbReference type="EMBL" id="CAE7251420.1"/>
    </source>
</evidence>
<evidence type="ECO:0000256" key="3">
    <source>
        <dbReference type="SAM" id="MobiDB-lite"/>
    </source>
</evidence>
<accession>A0A812M3A4</accession>
<feature type="coiled-coil region" evidence="2">
    <location>
        <begin position="1186"/>
        <end position="1220"/>
    </location>
</feature>
<dbReference type="Gene3D" id="3.30.720.50">
    <property type="match status" value="1"/>
</dbReference>
<dbReference type="EC" id="2.4.2.-" evidence="1"/>
<dbReference type="SUPFAM" id="SSF117839">
    <property type="entry name" value="WWE domain"/>
    <property type="match status" value="1"/>
</dbReference>
<dbReference type="Pfam" id="PF24529">
    <property type="entry name" value="CFAP47"/>
    <property type="match status" value="1"/>
</dbReference>
<dbReference type="PANTHER" id="PTHR45912">
    <property type="entry name" value="CILIA- AND FLAGELLA-ASSOCIATED PROTEIN 47"/>
    <property type="match status" value="1"/>
</dbReference>
<dbReference type="OrthoDB" id="406509at2759"/>
<dbReference type="GO" id="GO:0003950">
    <property type="term" value="F:NAD+ poly-ADP-ribosyltransferase activity"/>
    <property type="evidence" value="ECO:0007669"/>
    <property type="project" value="UniProtKB-UniRule"/>
</dbReference>
<dbReference type="Gene3D" id="2.60.40.10">
    <property type="entry name" value="Immunoglobulins"/>
    <property type="match status" value="2"/>
</dbReference>
<evidence type="ECO:0000259" key="4">
    <source>
        <dbReference type="PROSITE" id="PS50918"/>
    </source>
</evidence>
<keyword evidence="1" id="KW-0520">NAD</keyword>
<dbReference type="GO" id="GO:0060271">
    <property type="term" value="P:cilium assembly"/>
    <property type="evidence" value="ECO:0007669"/>
    <property type="project" value="TreeGrafter"/>
</dbReference>
<feature type="region of interest" description="Disordered" evidence="3">
    <location>
        <begin position="669"/>
        <end position="695"/>
    </location>
</feature>
<feature type="compositionally biased region" description="Basic and acidic residues" evidence="3">
    <location>
        <begin position="1053"/>
        <end position="1071"/>
    </location>
</feature>
<gene>
    <name evidence="6" type="primary">TNKS2</name>
    <name evidence="6" type="ORF">SPIL2461_LOCUS4872</name>
</gene>
<feature type="compositionally biased region" description="Basic and acidic residues" evidence="3">
    <location>
        <begin position="685"/>
        <end position="695"/>
    </location>
</feature>
<evidence type="ECO:0000256" key="2">
    <source>
        <dbReference type="SAM" id="Coils"/>
    </source>
</evidence>
<feature type="region of interest" description="Disordered" evidence="3">
    <location>
        <begin position="1019"/>
        <end position="1078"/>
    </location>
</feature>
<keyword evidence="2" id="KW-0175">Coiled coil</keyword>
<feature type="region of interest" description="Disordered" evidence="3">
    <location>
        <begin position="248"/>
        <end position="280"/>
    </location>
</feature>
<dbReference type="InterPro" id="IPR056343">
    <property type="entry name" value="CFAP47_dom"/>
</dbReference>
<dbReference type="Pfam" id="PF00644">
    <property type="entry name" value="PARP"/>
    <property type="match status" value="1"/>
</dbReference>
<dbReference type="EMBL" id="CAJNIZ010006613">
    <property type="protein sequence ID" value="CAE7251420.1"/>
    <property type="molecule type" value="Genomic_DNA"/>
</dbReference>
<feature type="domain" description="PARP catalytic" evidence="5">
    <location>
        <begin position="1228"/>
        <end position="1484"/>
    </location>
</feature>
<reference evidence="6" key="1">
    <citation type="submission" date="2021-02" db="EMBL/GenBank/DDBJ databases">
        <authorList>
            <person name="Dougan E. K."/>
            <person name="Rhodes N."/>
            <person name="Thang M."/>
            <person name="Chan C."/>
        </authorList>
    </citation>
    <scope>NUCLEOTIDE SEQUENCE</scope>
</reference>
<dbReference type="InterPro" id="IPR004170">
    <property type="entry name" value="WWE_dom"/>
</dbReference>
<comment type="caution">
    <text evidence="6">The sequence shown here is derived from an EMBL/GenBank/DDBJ whole genome shotgun (WGS) entry which is preliminary data.</text>
</comment>
<keyword evidence="1" id="KW-0808">Transferase</keyword>
<evidence type="ECO:0000313" key="7">
    <source>
        <dbReference type="Proteomes" id="UP000649617"/>
    </source>
</evidence>
<evidence type="ECO:0000256" key="1">
    <source>
        <dbReference type="RuleBase" id="RU362114"/>
    </source>
</evidence>
<dbReference type="Proteomes" id="UP000649617">
    <property type="component" value="Unassembled WGS sequence"/>
</dbReference>
<proteinExistence type="predicted"/>
<feature type="non-terminal residue" evidence="6">
    <location>
        <position position="1"/>
    </location>
</feature>
<evidence type="ECO:0000259" key="5">
    <source>
        <dbReference type="PROSITE" id="PS51059"/>
    </source>
</evidence>
<dbReference type="InterPro" id="IPR013783">
    <property type="entry name" value="Ig-like_fold"/>
</dbReference>
<protein>
    <recommendedName>
        <fullName evidence="1">Poly [ADP-ribose] polymerase</fullName>
        <shortName evidence="1">PARP</shortName>
        <ecNumber evidence="1">2.4.2.-</ecNumber>
    </recommendedName>
</protein>
<keyword evidence="7" id="KW-1185">Reference proteome</keyword>
<dbReference type="PANTHER" id="PTHR45912:SF3">
    <property type="entry name" value="CILIA- AND FLAGELLA-ASSOCIATED PROTEIN 47"/>
    <property type="match status" value="1"/>
</dbReference>
<dbReference type="InterPro" id="IPR037197">
    <property type="entry name" value="WWE_dom_sf"/>
</dbReference>
<dbReference type="PROSITE" id="PS50918">
    <property type="entry name" value="WWE"/>
    <property type="match status" value="1"/>
</dbReference>
<dbReference type="SUPFAM" id="SSF56399">
    <property type="entry name" value="ADP-ribosylation"/>
    <property type="match status" value="1"/>
</dbReference>